<dbReference type="AlphaFoldDB" id="A0A4S2LRS9"/>
<proteinExistence type="predicted"/>
<evidence type="ECO:0000313" key="1">
    <source>
        <dbReference type="EMBL" id="TGZ63728.1"/>
    </source>
</evidence>
<protein>
    <submittedName>
        <fullName evidence="1">Uncharacterized protein</fullName>
    </submittedName>
</protein>
<keyword evidence="2" id="KW-1185">Reference proteome</keyword>
<dbReference type="EMBL" id="SJOL01007084">
    <property type="protein sequence ID" value="TGZ63728.1"/>
    <property type="molecule type" value="Genomic_DNA"/>
</dbReference>
<organism evidence="1 2">
    <name type="scientific">Opisthorchis felineus</name>
    <dbReference type="NCBI Taxonomy" id="147828"/>
    <lineage>
        <taxon>Eukaryota</taxon>
        <taxon>Metazoa</taxon>
        <taxon>Spiralia</taxon>
        <taxon>Lophotrochozoa</taxon>
        <taxon>Platyhelminthes</taxon>
        <taxon>Trematoda</taxon>
        <taxon>Digenea</taxon>
        <taxon>Opisthorchiida</taxon>
        <taxon>Opisthorchiata</taxon>
        <taxon>Opisthorchiidae</taxon>
        <taxon>Opisthorchis</taxon>
    </lineage>
</organism>
<evidence type="ECO:0000313" key="2">
    <source>
        <dbReference type="Proteomes" id="UP000308267"/>
    </source>
</evidence>
<sequence>MNRRSHRLYSNPLSSAFITILFIVQLKMQGLMAKSRRVLFGEWLSPSHCDSPQICKSVDPQCPLMEGQWHTYSTTINTHKSYSRVSCKNFAFPVLRWCAHNVNEKYASVIDTVIYTNIHPHHGARTRINKHRKNGLNTLR</sequence>
<accession>A0A4S2LRS9</accession>
<dbReference type="Gene3D" id="2.60.40.770">
    <property type="match status" value="1"/>
</dbReference>
<comment type="caution">
    <text evidence="1">The sequence shown here is derived from an EMBL/GenBank/DDBJ whole genome shotgun (WGS) entry which is preliminary data.</text>
</comment>
<reference evidence="1 2" key="1">
    <citation type="journal article" date="2019" name="BMC Genomics">
        <title>New insights from Opisthorchis felineus genome: update on genomics of the epidemiologically important liver flukes.</title>
        <authorList>
            <person name="Ershov N.I."/>
            <person name="Mordvinov V.A."/>
            <person name="Prokhortchouk E.B."/>
            <person name="Pakharukova M.Y."/>
            <person name="Gunbin K.V."/>
            <person name="Ustyantsev K."/>
            <person name="Genaev M.A."/>
            <person name="Blinov A.G."/>
            <person name="Mazur A."/>
            <person name="Boulygina E."/>
            <person name="Tsygankova S."/>
            <person name="Khrameeva E."/>
            <person name="Chekanov N."/>
            <person name="Fan G."/>
            <person name="Xiao A."/>
            <person name="Zhang H."/>
            <person name="Xu X."/>
            <person name="Yang H."/>
            <person name="Solovyev V."/>
            <person name="Lee S.M."/>
            <person name="Liu X."/>
            <person name="Afonnikov D.A."/>
            <person name="Skryabin K.G."/>
        </authorList>
    </citation>
    <scope>NUCLEOTIDE SEQUENCE [LARGE SCALE GENOMIC DNA]</scope>
    <source>
        <strain evidence="1">AK-0245</strain>
        <tissue evidence="1">Whole organism</tissue>
    </source>
</reference>
<name>A0A4S2LRS9_OPIFE</name>
<dbReference type="Proteomes" id="UP000308267">
    <property type="component" value="Unassembled WGS sequence"/>
</dbReference>
<gene>
    <name evidence="1" type="ORF">CRM22_006756</name>
</gene>